<sequence length="292" mass="32496">MSFRLFKGPASPGMHVHHICRNRMCVNPDHLRTVSPRENLAYRVLPRGERHHGAKLSDAQVREIRERYVFGRESGVALGKEFGVNSPAITALVRGVRRLEAGGPTLQHTLPKWTNRSLRDGDALAIRTRYASGQASMGELAKQFRTTASVIQNIVDGKTYLWAGGPRVPRPERKWLRMPRATIVEMRERAHANPLLTLERLGEEYSVCVATVIKILRHDTYKEAGGPRVIRSAQSRGRPNLLLRRLSDSDARAIRAAYAPGRVSMAALGARYGVTHKAVAALLAGKTYRSIT</sequence>
<dbReference type="InterPro" id="IPR044930">
    <property type="entry name" value="Homing_endonuclease_His-Me"/>
</dbReference>
<feature type="domain" description="HNH nuclease" evidence="1">
    <location>
        <begin position="3"/>
        <end position="40"/>
    </location>
</feature>
<dbReference type="RefSeq" id="WP_267542669.1">
    <property type="nucleotide sequence ID" value="NZ_JAPNKA010000002.1"/>
</dbReference>
<gene>
    <name evidence="2" type="ORF">OV287_56070</name>
</gene>
<evidence type="ECO:0000259" key="1">
    <source>
        <dbReference type="Pfam" id="PF13392"/>
    </source>
</evidence>
<comment type="caution">
    <text evidence="2">The sequence shown here is derived from an EMBL/GenBank/DDBJ whole genome shotgun (WGS) entry which is preliminary data.</text>
</comment>
<protein>
    <submittedName>
        <fullName evidence="2">HNH endonuclease signature motif containing protein</fullName>
    </submittedName>
</protein>
<keyword evidence="2" id="KW-0540">Nuclease</keyword>
<dbReference type="Gene3D" id="3.90.75.10">
    <property type="entry name" value="Homing Intron 3 (I-ppo) Encoded Endonuclease, Chain A"/>
    <property type="match status" value="1"/>
</dbReference>
<organism evidence="2 3">
    <name type="scientific">Archangium lansingense</name>
    <dbReference type="NCBI Taxonomy" id="2995310"/>
    <lineage>
        <taxon>Bacteria</taxon>
        <taxon>Pseudomonadati</taxon>
        <taxon>Myxococcota</taxon>
        <taxon>Myxococcia</taxon>
        <taxon>Myxococcales</taxon>
        <taxon>Cystobacterineae</taxon>
        <taxon>Archangiaceae</taxon>
        <taxon>Archangium</taxon>
    </lineage>
</organism>
<dbReference type="EMBL" id="JAPNKA010000002">
    <property type="protein sequence ID" value="MCY1083793.1"/>
    <property type="molecule type" value="Genomic_DNA"/>
</dbReference>
<dbReference type="InterPro" id="IPR003615">
    <property type="entry name" value="HNH_nuc"/>
</dbReference>
<dbReference type="SUPFAM" id="SSF54060">
    <property type="entry name" value="His-Me finger endonucleases"/>
    <property type="match status" value="1"/>
</dbReference>
<dbReference type="GO" id="GO:0004519">
    <property type="term" value="F:endonuclease activity"/>
    <property type="evidence" value="ECO:0007669"/>
    <property type="project" value="UniProtKB-KW"/>
</dbReference>
<dbReference type="InterPro" id="IPR044925">
    <property type="entry name" value="His-Me_finger_sf"/>
</dbReference>
<name>A0ABT4AQ12_9BACT</name>
<dbReference type="Pfam" id="PF13392">
    <property type="entry name" value="HNH_3"/>
    <property type="match status" value="1"/>
</dbReference>
<accession>A0ABT4AQ12</accession>
<proteinExistence type="predicted"/>
<dbReference type="Proteomes" id="UP001207654">
    <property type="component" value="Unassembled WGS sequence"/>
</dbReference>
<evidence type="ECO:0000313" key="2">
    <source>
        <dbReference type="EMBL" id="MCY1083793.1"/>
    </source>
</evidence>
<reference evidence="2 3" key="1">
    <citation type="submission" date="2022-11" db="EMBL/GenBank/DDBJ databases">
        <title>Minimal conservation of predation-associated metabolite biosynthetic gene clusters underscores biosynthetic potential of Myxococcota including descriptions for ten novel species: Archangium lansinium sp. nov., Myxococcus landrumus sp. nov., Nannocystis bai.</title>
        <authorList>
            <person name="Ahearne A."/>
            <person name="Stevens C."/>
            <person name="Phillips K."/>
        </authorList>
    </citation>
    <scope>NUCLEOTIDE SEQUENCE [LARGE SCALE GENOMIC DNA]</scope>
    <source>
        <strain evidence="2 3">MIWBW</strain>
    </source>
</reference>
<evidence type="ECO:0000313" key="3">
    <source>
        <dbReference type="Proteomes" id="UP001207654"/>
    </source>
</evidence>
<keyword evidence="2" id="KW-0255">Endonuclease</keyword>
<keyword evidence="2" id="KW-0378">Hydrolase</keyword>
<keyword evidence="3" id="KW-1185">Reference proteome</keyword>